<dbReference type="GO" id="GO:0004332">
    <property type="term" value="F:fructose-bisphosphate aldolase activity"/>
    <property type="evidence" value="ECO:0007669"/>
    <property type="project" value="UniProtKB-EC"/>
</dbReference>
<dbReference type="InParanoid" id="D7DV37"/>
<evidence type="ECO:0000313" key="6">
    <source>
        <dbReference type="Proteomes" id="UP000007722"/>
    </source>
</evidence>
<name>D7DV37_METV3</name>
<dbReference type="InterPro" id="IPR050456">
    <property type="entry name" value="DeoC/FbaB_aldolase"/>
</dbReference>
<dbReference type="FunCoup" id="D7DV37">
    <property type="interactions" value="134"/>
</dbReference>
<dbReference type="InterPro" id="IPR002915">
    <property type="entry name" value="DeoC/FbaB/LacD_aldolase"/>
</dbReference>
<dbReference type="PANTHER" id="PTHR47916">
    <property type="entry name" value="FRUCTOSE-BISPHOSPHATE ALDOLASE CLASS 1"/>
    <property type="match status" value="1"/>
</dbReference>
<keyword evidence="3 5" id="KW-0456">Lyase</keyword>
<comment type="similarity">
    <text evidence="1">Belongs to the DeoC/FbaB aldolase family.</text>
</comment>
<dbReference type="NCBIfam" id="NF005321">
    <property type="entry name" value="PRK06852.1"/>
    <property type="match status" value="1"/>
</dbReference>
<proteinExistence type="inferred from homology"/>
<dbReference type="PANTHER" id="PTHR47916:SF4">
    <property type="entry name" value="FRUCTOSE-BISPHOSPHATE ALDOLASE CLASS 1"/>
    <property type="match status" value="1"/>
</dbReference>
<dbReference type="eggNOG" id="arCOG04044">
    <property type="taxonomic scope" value="Archaea"/>
</dbReference>
<keyword evidence="4" id="KW-0704">Schiff base</keyword>
<dbReference type="InterPro" id="IPR041720">
    <property type="entry name" value="FbaB-like"/>
</dbReference>
<evidence type="ECO:0000256" key="2">
    <source>
        <dbReference type="ARBA" id="ARBA00013068"/>
    </source>
</evidence>
<dbReference type="Proteomes" id="UP000007722">
    <property type="component" value="Chromosome"/>
</dbReference>
<evidence type="ECO:0000256" key="4">
    <source>
        <dbReference type="ARBA" id="ARBA00023270"/>
    </source>
</evidence>
<dbReference type="Gene3D" id="3.20.20.70">
    <property type="entry name" value="Aldolase class I"/>
    <property type="match status" value="1"/>
</dbReference>
<dbReference type="SMART" id="SM01133">
    <property type="entry name" value="DeoC"/>
    <property type="match status" value="1"/>
</dbReference>
<evidence type="ECO:0000313" key="5">
    <source>
        <dbReference type="EMBL" id="ADI36997.1"/>
    </source>
</evidence>
<dbReference type="EMBL" id="CP002057">
    <property type="protein sequence ID" value="ADI36997.1"/>
    <property type="molecule type" value="Genomic_DNA"/>
</dbReference>
<keyword evidence="6" id="KW-1185">Reference proteome</keyword>
<dbReference type="KEGG" id="mvo:Mvol_1341"/>
<protein>
    <recommendedName>
        <fullName evidence="2">fructose-bisphosphate aldolase</fullName>
        <ecNumber evidence="2">4.1.2.13</ecNumber>
    </recommendedName>
</protein>
<dbReference type="AlphaFoldDB" id="D7DV37"/>
<dbReference type="SUPFAM" id="SSF51569">
    <property type="entry name" value="Aldolase"/>
    <property type="match status" value="1"/>
</dbReference>
<dbReference type="EC" id="4.1.2.13" evidence="2"/>
<dbReference type="HOGENOM" id="CLU_057069_2_2_2"/>
<gene>
    <name evidence="5" type="ordered locus">Mvol_1341</name>
</gene>
<accession>D7DV37</accession>
<sequence length="332" mass="37013">MTNFDSKEPIKLTHKIDIPLDVWEENISEYIENYNAITKGTGKLFIFAGDQKIEHLNNDFKGEGISIEDSNPEHLFKIAKYGKIGAFATQFGLLCRYGRDYPSIDYIVKLNSKTNLVESCQKDPLSTLLIDISDVIEFKKRTGLNIRGVGYTLYLGSEFESEMLSKAGRIIHEAHKNGLIAVIWIYPRGKAVRNEKEPKIIAGATGVGACIGADFVKVNYPQSKEPEIDFKDAIASAGRTKVICAGGSSKKPEKFLKILSEQINISGASGCATGRNIHQKSLLDAVALTYAINEIVYNNNTIDDALEFLKPELKEKIRDEILLKQYESEKIK</sequence>
<dbReference type="STRING" id="456320.Mvol_1341"/>
<reference evidence="5 6" key="1">
    <citation type="submission" date="2010-05" db="EMBL/GenBank/DDBJ databases">
        <title>Complete sequence of Methanococcus voltae A3.</title>
        <authorList>
            <consortium name="US DOE Joint Genome Institute"/>
            <person name="Lucas S."/>
            <person name="Copeland A."/>
            <person name="Lapidus A."/>
            <person name="Cheng J.-F."/>
            <person name="Bruce D."/>
            <person name="Goodwin L."/>
            <person name="Pitluck S."/>
            <person name="Lowry S."/>
            <person name="Clum A."/>
            <person name="Land M."/>
            <person name="Hauser L."/>
            <person name="Kyrpides N."/>
            <person name="Mikhailova N."/>
            <person name="Whitman W.B."/>
            <person name="Woyke T."/>
        </authorList>
    </citation>
    <scope>NUCLEOTIDE SEQUENCE [LARGE SCALE GENOMIC DNA]</scope>
    <source>
        <strain evidence="6">ATCC BAA-1334 / A3</strain>
    </source>
</reference>
<dbReference type="InterPro" id="IPR013785">
    <property type="entry name" value="Aldolase_TIM"/>
</dbReference>
<evidence type="ECO:0000256" key="1">
    <source>
        <dbReference type="ARBA" id="ARBA00008116"/>
    </source>
</evidence>
<organism evidence="5 6">
    <name type="scientific">Methanococcus voltae (strain ATCC BAA-1334 / A3)</name>
    <dbReference type="NCBI Taxonomy" id="456320"/>
    <lineage>
        <taxon>Archaea</taxon>
        <taxon>Methanobacteriati</taxon>
        <taxon>Methanobacteriota</taxon>
        <taxon>Methanomada group</taxon>
        <taxon>Methanococci</taxon>
        <taxon>Methanococcales</taxon>
        <taxon>Methanococcaceae</taxon>
        <taxon>Methanococcus</taxon>
    </lineage>
</organism>
<evidence type="ECO:0000256" key="3">
    <source>
        <dbReference type="ARBA" id="ARBA00023239"/>
    </source>
</evidence>
<dbReference type="Pfam" id="PF01791">
    <property type="entry name" value="DeoC"/>
    <property type="match status" value="1"/>
</dbReference>
<dbReference type="CDD" id="cd00958">
    <property type="entry name" value="DhnA"/>
    <property type="match status" value="1"/>
</dbReference>